<protein>
    <recommendedName>
        <fullName evidence="1">Isochorismatase-like domain-containing protein</fullName>
    </recommendedName>
</protein>
<dbReference type="PANTHER" id="PTHR47297:SF2">
    <property type="entry name" value="OS02G0606800 PROTEIN"/>
    <property type="match status" value="1"/>
</dbReference>
<organism evidence="2 3">
    <name type="scientific">Campylobacter suis</name>
    <dbReference type="NCBI Taxonomy" id="2790657"/>
    <lineage>
        <taxon>Bacteria</taxon>
        <taxon>Pseudomonadati</taxon>
        <taxon>Campylobacterota</taxon>
        <taxon>Epsilonproteobacteria</taxon>
        <taxon>Campylobacterales</taxon>
        <taxon>Campylobacteraceae</taxon>
        <taxon>Campylobacter</taxon>
    </lineage>
</organism>
<accession>A0ABM8Q7D4</accession>
<dbReference type="Pfam" id="PF00857">
    <property type="entry name" value="Isochorismatase"/>
    <property type="match status" value="1"/>
</dbReference>
<evidence type="ECO:0000259" key="1">
    <source>
        <dbReference type="Pfam" id="PF00857"/>
    </source>
</evidence>
<dbReference type="EMBL" id="CAJHOE010000004">
    <property type="protein sequence ID" value="CAD7288854.1"/>
    <property type="molecule type" value="Genomic_DNA"/>
</dbReference>
<dbReference type="InterPro" id="IPR044717">
    <property type="entry name" value="NIC1"/>
</dbReference>
<dbReference type="RefSeq" id="WP_230057297.1">
    <property type="nucleotide sequence ID" value="NZ_CAJHOE010000004.1"/>
</dbReference>
<dbReference type="Gene3D" id="3.40.50.850">
    <property type="entry name" value="Isochorismatase-like"/>
    <property type="match status" value="1"/>
</dbReference>
<reference evidence="2 3" key="1">
    <citation type="submission" date="2020-11" db="EMBL/GenBank/DDBJ databases">
        <authorList>
            <person name="Peeters C."/>
        </authorList>
    </citation>
    <scope>NUCLEOTIDE SEQUENCE [LARGE SCALE GENOMIC DNA]</scope>
    <source>
        <strain evidence="2 3">LMG 8286</strain>
    </source>
</reference>
<dbReference type="CDD" id="cd00431">
    <property type="entry name" value="cysteine_hydrolases"/>
    <property type="match status" value="1"/>
</dbReference>
<gene>
    <name evidence="2" type="ORF">LMG8286_01555</name>
</gene>
<dbReference type="InterPro" id="IPR036380">
    <property type="entry name" value="Isochorismatase-like_sf"/>
</dbReference>
<evidence type="ECO:0000313" key="2">
    <source>
        <dbReference type="EMBL" id="CAD7288854.1"/>
    </source>
</evidence>
<dbReference type="SUPFAM" id="SSF52499">
    <property type="entry name" value="Isochorismatase-like hydrolases"/>
    <property type="match status" value="1"/>
</dbReference>
<proteinExistence type="predicted"/>
<evidence type="ECO:0000313" key="3">
    <source>
        <dbReference type="Proteomes" id="UP000789359"/>
    </source>
</evidence>
<keyword evidence="3" id="KW-1185">Reference proteome</keyword>
<name>A0ABM8Q7D4_9BACT</name>
<dbReference type="PANTHER" id="PTHR47297">
    <property type="match status" value="1"/>
</dbReference>
<dbReference type="InterPro" id="IPR000868">
    <property type="entry name" value="Isochorismatase-like_dom"/>
</dbReference>
<sequence>MINDEVIDKFYNGLEYIKLGDLNPKKSCFIVVDMINAFCRQGALASTECAQVVPNLVTVLSKAKQLGFKNFLFIQDRHDDESLEFEAFPPHALAGSDEENIVDELTQLKLGEQVFYKNSFSIAYNADFNKFINEHKEIDTFVIAGCCTDICIFSTALHLSCLSNEQGKKRKIIIPKSLVATYSSYGHDARVYDYIFLKQSADIFNAKIYLDMV</sequence>
<dbReference type="Proteomes" id="UP000789359">
    <property type="component" value="Unassembled WGS sequence"/>
</dbReference>
<feature type="domain" description="Isochorismatase-like" evidence="1">
    <location>
        <begin position="27"/>
        <end position="159"/>
    </location>
</feature>
<comment type="caution">
    <text evidence="2">The sequence shown here is derived from an EMBL/GenBank/DDBJ whole genome shotgun (WGS) entry which is preliminary data.</text>
</comment>